<comment type="caution">
    <text evidence="2">The sequence shown here is derived from an EMBL/GenBank/DDBJ whole genome shotgun (WGS) entry which is preliminary data.</text>
</comment>
<proteinExistence type="predicted"/>
<name>A0A9N9Q8T5_9HELO</name>
<feature type="region of interest" description="Disordered" evidence="1">
    <location>
        <begin position="59"/>
        <end position="80"/>
    </location>
</feature>
<evidence type="ECO:0000256" key="1">
    <source>
        <dbReference type="SAM" id="MobiDB-lite"/>
    </source>
</evidence>
<keyword evidence="3" id="KW-1185">Reference proteome</keyword>
<dbReference type="EMBL" id="CAJVRM010000753">
    <property type="protein sequence ID" value="CAG8984240.1"/>
    <property type="molecule type" value="Genomic_DNA"/>
</dbReference>
<feature type="compositionally biased region" description="Basic and acidic residues" evidence="1">
    <location>
        <begin position="59"/>
        <end position="74"/>
    </location>
</feature>
<organism evidence="2 3">
    <name type="scientific">Hymenoscyphus albidus</name>
    <dbReference type="NCBI Taxonomy" id="595503"/>
    <lineage>
        <taxon>Eukaryota</taxon>
        <taxon>Fungi</taxon>
        <taxon>Dikarya</taxon>
        <taxon>Ascomycota</taxon>
        <taxon>Pezizomycotina</taxon>
        <taxon>Leotiomycetes</taxon>
        <taxon>Helotiales</taxon>
        <taxon>Helotiaceae</taxon>
        <taxon>Hymenoscyphus</taxon>
    </lineage>
</organism>
<evidence type="ECO:0000313" key="3">
    <source>
        <dbReference type="Proteomes" id="UP000701801"/>
    </source>
</evidence>
<dbReference type="Proteomes" id="UP000701801">
    <property type="component" value="Unassembled WGS sequence"/>
</dbReference>
<accession>A0A9N9Q8T5</accession>
<dbReference type="AlphaFoldDB" id="A0A9N9Q8T5"/>
<reference evidence="2" key="1">
    <citation type="submission" date="2021-07" db="EMBL/GenBank/DDBJ databases">
        <authorList>
            <person name="Durling M."/>
        </authorList>
    </citation>
    <scope>NUCLEOTIDE SEQUENCE</scope>
</reference>
<gene>
    <name evidence="2" type="ORF">HYALB_00004223</name>
</gene>
<evidence type="ECO:0000313" key="2">
    <source>
        <dbReference type="EMBL" id="CAG8984240.1"/>
    </source>
</evidence>
<protein>
    <submittedName>
        <fullName evidence="2">Uncharacterized protein</fullName>
    </submittedName>
</protein>
<sequence>MPCNSIIIHKSLGHWICRMAEYVPVEPLPMMQTLRMTMLSTEQGAPFSVTRVETSAFDIRDKTPPTPSETRKEASVIVTM</sequence>